<organism evidence="1 2">
    <name type="scientific">Staphylococcus aureus</name>
    <dbReference type="NCBI Taxonomy" id="1280"/>
    <lineage>
        <taxon>Bacteria</taxon>
        <taxon>Bacillati</taxon>
        <taxon>Bacillota</taxon>
        <taxon>Bacilli</taxon>
        <taxon>Bacillales</taxon>
        <taxon>Staphylococcaceae</taxon>
        <taxon>Staphylococcus</taxon>
    </lineage>
</organism>
<evidence type="ECO:0000313" key="1">
    <source>
        <dbReference type="EMBL" id="SUK45136.1"/>
    </source>
</evidence>
<dbReference type="InterPro" id="IPR027417">
    <property type="entry name" value="P-loop_NTPase"/>
</dbReference>
<dbReference type="Gene3D" id="3.40.50.300">
    <property type="entry name" value="P-loop containing nucleotide triphosphate hydrolases"/>
    <property type="match status" value="1"/>
</dbReference>
<accession>A0A380DR60</accession>
<gene>
    <name evidence="1" type="primary">sbcC_1</name>
    <name evidence="1" type="ORF">NCTC6133_01725</name>
</gene>
<sequence length="64" mass="7573">MQLTYALFGKASTEQREENDLRSHFADGKQPMSVTFEFQLNHRIYKVHRQGPYIKEGNTTKNER</sequence>
<reference evidence="1 2" key="1">
    <citation type="submission" date="2018-06" db="EMBL/GenBank/DDBJ databases">
        <authorList>
            <consortium name="Pathogen Informatics"/>
            <person name="Doyle S."/>
        </authorList>
    </citation>
    <scope>NUCLEOTIDE SEQUENCE [LARGE SCALE GENOMIC DNA]</scope>
    <source>
        <strain evidence="1 2">NCTC6133</strain>
    </source>
</reference>
<keyword evidence="1" id="KW-0540">Nuclease</keyword>
<proteinExistence type="predicted"/>
<dbReference type="EMBL" id="UHAP01000001">
    <property type="protein sequence ID" value="SUK45136.1"/>
    <property type="molecule type" value="Genomic_DNA"/>
</dbReference>
<protein>
    <submittedName>
        <fullName evidence="1">Exonuclease SbcC</fullName>
    </submittedName>
</protein>
<evidence type="ECO:0000313" key="2">
    <source>
        <dbReference type="Proteomes" id="UP000255091"/>
    </source>
</evidence>
<dbReference type="GO" id="GO:0004527">
    <property type="term" value="F:exonuclease activity"/>
    <property type="evidence" value="ECO:0007669"/>
    <property type="project" value="UniProtKB-KW"/>
</dbReference>
<keyword evidence="1" id="KW-0269">Exonuclease</keyword>
<name>A0A380DR60_STAAU</name>
<dbReference type="AlphaFoldDB" id="A0A380DR60"/>
<keyword evidence="1" id="KW-0378">Hydrolase</keyword>
<dbReference type="Proteomes" id="UP000255091">
    <property type="component" value="Unassembled WGS sequence"/>
</dbReference>